<dbReference type="PANTHER" id="PTHR48025">
    <property type="entry name" value="OS02G0815200 PROTEIN"/>
    <property type="match status" value="1"/>
</dbReference>
<dbReference type="SMART" id="SM00360">
    <property type="entry name" value="RRM"/>
    <property type="match status" value="1"/>
</dbReference>
<dbReference type="InterPro" id="IPR000504">
    <property type="entry name" value="RRM_dom"/>
</dbReference>
<comment type="caution">
    <text evidence="4">The sequence shown here is derived from an EMBL/GenBank/DDBJ whole genome shotgun (WGS) entry which is preliminary data.</text>
</comment>
<evidence type="ECO:0000313" key="5">
    <source>
        <dbReference type="Proteomes" id="UP001515480"/>
    </source>
</evidence>
<accession>A0AB34IRP7</accession>
<evidence type="ECO:0000313" key="4">
    <source>
        <dbReference type="EMBL" id="KAL1504364.1"/>
    </source>
</evidence>
<organism evidence="4 5">
    <name type="scientific">Prymnesium parvum</name>
    <name type="common">Toxic golden alga</name>
    <dbReference type="NCBI Taxonomy" id="97485"/>
    <lineage>
        <taxon>Eukaryota</taxon>
        <taxon>Haptista</taxon>
        <taxon>Haptophyta</taxon>
        <taxon>Prymnesiophyceae</taxon>
        <taxon>Prymnesiales</taxon>
        <taxon>Prymnesiaceae</taxon>
        <taxon>Prymnesium</taxon>
    </lineage>
</organism>
<keyword evidence="1 2" id="KW-0694">RNA-binding</keyword>
<name>A0AB34IRP7_PRYPA</name>
<evidence type="ECO:0000256" key="2">
    <source>
        <dbReference type="PROSITE-ProRule" id="PRU00176"/>
    </source>
</evidence>
<dbReference type="GO" id="GO:0005634">
    <property type="term" value="C:nucleus"/>
    <property type="evidence" value="ECO:0007669"/>
    <property type="project" value="TreeGrafter"/>
</dbReference>
<dbReference type="Pfam" id="PF00076">
    <property type="entry name" value="RRM_1"/>
    <property type="match status" value="1"/>
</dbReference>
<dbReference type="InterPro" id="IPR012677">
    <property type="entry name" value="Nucleotide-bd_a/b_plait_sf"/>
</dbReference>
<reference evidence="4 5" key="1">
    <citation type="journal article" date="2024" name="Science">
        <title>Giant polyketide synthase enzymes in the biosynthesis of giant marine polyether toxins.</title>
        <authorList>
            <person name="Fallon T.R."/>
            <person name="Shende V.V."/>
            <person name="Wierzbicki I.H."/>
            <person name="Pendleton A.L."/>
            <person name="Watervoot N.F."/>
            <person name="Auber R.P."/>
            <person name="Gonzalez D.J."/>
            <person name="Wisecaver J.H."/>
            <person name="Moore B.S."/>
        </authorList>
    </citation>
    <scope>NUCLEOTIDE SEQUENCE [LARGE SCALE GENOMIC DNA]</scope>
    <source>
        <strain evidence="4 5">12B1</strain>
    </source>
</reference>
<keyword evidence="5" id="KW-1185">Reference proteome</keyword>
<protein>
    <recommendedName>
        <fullName evidence="3">RRM domain-containing protein</fullName>
    </recommendedName>
</protein>
<dbReference type="GO" id="GO:0003729">
    <property type="term" value="F:mRNA binding"/>
    <property type="evidence" value="ECO:0007669"/>
    <property type="project" value="TreeGrafter"/>
</dbReference>
<proteinExistence type="predicted"/>
<evidence type="ECO:0000259" key="3">
    <source>
        <dbReference type="PROSITE" id="PS50102"/>
    </source>
</evidence>
<evidence type="ECO:0000256" key="1">
    <source>
        <dbReference type="ARBA" id="ARBA00022884"/>
    </source>
</evidence>
<dbReference type="InterPro" id="IPR035979">
    <property type="entry name" value="RBD_domain_sf"/>
</dbReference>
<feature type="domain" description="RRM" evidence="3">
    <location>
        <begin position="146"/>
        <end position="224"/>
    </location>
</feature>
<dbReference type="PANTHER" id="PTHR48025:SF1">
    <property type="entry name" value="RRM DOMAIN-CONTAINING PROTEIN"/>
    <property type="match status" value="1"/>
</dbReference>
<dbReference type="InterPro" id="IPR050502">
    <property type="entry name" value="Euk_RNA-bind_prot"/>
</dbReference>
<dbReference type="Proteomes" id="UP001515480">
    <property type="component" value="Unassembled WGS sequence"/>
</dbReference>
<dbReference type="Gene3D" id="3.30.70.330">
    <property type="match status" value="1"/>
</dbReference>
<dbReference type="EMBL" id="JBGBPQ010000020">
    <property type="protein sequence ID" value="KAL1504364.1"/>
    <property type="molecule type" value="Genomic_DNA"/>
</dbReference>
<sequence length="231" mass="24606">MAAHEEQPTVPYPYTEYHADPYAHAAAGAYPPPAPACAHTPEEPPPPHSDAAALASARAEIAALKAEIAALKAAAAGASCSSTALLPPPQFYPPHYNAYPPYPPAQYASPSPWGYAPPTPGAAPPARPPPPTLAINAENKRGPKGANLAVFCIPNSYYDQQVYDLAKPYGNVVFCQVACHRDTGASRGYAFVSYETVEEAERAIAALHNYIVENRALRVEVARADRESKPY</sequence>
<dbReference type="PROSITE" id="PS50102">
    <property type="entry name" value="RRM"/>
    <property type="match status" value="1"/>
</dbReference>
<gene>
    <name evidence="4" type="ORF">AB1Y20_010770</name>
</gene>
<dbReference type="SUPFAM" id="SSF54928">
    <property type="entry name" value="RNA-binding domain, RBD"/>
    <property type="match status" value="1"/>
</dbReference>
<dbReference type="AlphaFoldDB" id="A0AB34IRP7"/>